<evidence type="ECO:0000313" key="2">
    <source>
        <dbReference type="Proteomes" id="UP000547528"/>
    </source>
</evidence>
<dbReference type="SUPFAM" id="SSF53098">
    <property type="entry name" value="Ribonuclease H-like"/>
    <property type="match status" value="1"/>
</dbReference>
<dbReference type="GO" id="GO:0005829">
    <property type="term" value="C:cytosol"/>
    <property type="evidence" value="ECO:0007669"/>
    <property type="project" value="TreeGrafter"/>
</dbReference>
<dbReference type="GO" id="GO:0032196">
    <property type="term" value="P:transposition"/>
    <property type="evidence" value="ECO:0007669"/>
    <property type="project" value="TreeGrafter"/>
</dbReference>
<keyword evidence="2" id="KW-1185">Reference proteome</keyword>
<proteinExistence type="predicted"/>
<reference evidence="1 2" key="1">
    <citation type="submission" date="2020-08" db="EMBL/GenBank/DDBJ databases">
        <title>Sequencing the genomes of 1000 actinobacteria strains.</title>
        <authorList>
            <person name="Klenk H.-P."/>
        </authorList>
    </citation>
    <scope>NUCLEOTIDE SEQUENCE [LARGE SCALE GENOMIC DNA]</scope>
    <source>
        <strain evidence="1 2">DSM 28238</strain>
    </source>
</reference>
<dbReference type="AlphaFoldDB" id="A0A7W5TQ66"/>
<evidence type="ECO:0000313" key="1">
    <source>
        <dbReference type="EMBL" id="MBB3666537.1"/>
    </source>
</evidence>
<dbReference type="InterPro" id="IPR051917">
    <property type="entry name" value="Transposase-Integrase"/>
</dbReference>
<sequence length="117" mass="13289">MRFSDHMVPEVYQVFWAVLSHGEFITDVAEAAGTYRKKGARWVAQAGGVRPRRGRNLKGRCLTFADPHSPWQRGINENTNGLLRQDFPKGTDLTVHSADDLDWVAAELNDRPRKRSL</sequence>
<dbReference type="EMBL" id="JACIBT010000001">
    <property type="protein sequence ID" value="MBB3666537.1"/>
    <property type="molecule type" value="Genomic_DNA"/>
</dbReference>
<dbReference type="GO" id="GO:0004803">
    <property type="term" value="F:transposase activity"/>
    <property type="evidence" value="ECO:0007669"/>
    <property type="project" value="TreeGrafter"/>
</dbReference>
<protein>
    <recommendedName>
        <fullName evidence="3">IS30 family transposase</fullName>
    </recommendedName>
</protein>
<organism evidence="1 2">
    <name type="scientific">Garicola koreensis</name>
    <dbReference type="NCBI Taxonomy" id="1262554"/>
    <lineage>
        <taxon>Bacteria</taxon>
        <taxon>Bacillati</taxon>
        <taxon>Actinomycetota</taxon>
        <taxon>Actinomycetes</taxon>
        <taxon>Micrococcales</taxon>
        <taxon>Micrococcaceae</taxon>
        <taxon>Garicola</taxon>
    </lineage>
</organism>
<comment type="caution">
    <text evidence="1">The sequence shown here is derived from an EMBL/GenBank/DDBJ whole genome shotgun (WGS) entry which is preliminary data.</text>
</comment>
<dbReference type="PANTHER" id="PTHR10948:SF23">
    <property type="entry name" value="TRANSPOSASE INSI FOR INSERTION SEQUENCE ELEMENT IS30A-RELATED"/>
    <property type="match status" value="1"/>
</dbReference>
<name>A0A7W5TQ66_9MICC</name>
<accession>A0A7W5TQ66</accession>
<gene>
    <name evidence="1" type="ORF">FHX47_000130</name>
</gene>
<dbReference type="Proteomes" id="UP000547528">
    <property type="component" value="Unassembled WGS sequence"/>
</dbReference>
<dbReference type="InterPro" id="IPR012337">
    <property type="entry name" value="RNaseH-like_sf"/>
</dbReference>
<dbReference type="PANTHER" id="PTHR10948">
    <property type="entry name" value="TRANSPOSASE"/>
    <property type="match status" value="1"/>
</dbReference>
<evidence type="ECO:0008006" key="3">
    <source>
        <dbReference type="Google" id="ProtNLM"/>
    </source>
</evidence>